<organism evidence="2 3">
    <name type="scientific">Tritrichomonas foetus</name>
    <dbReference type="NCBI Taxonomy" id="1144522"/>
    <lineage>
        <taxon>Eukaryota</taxon>
        <taxon>Metamonada</taxon>
        <taxon>Parabasalia</taxon>
        <taxon>Tritrichomonadida</taxon>
        <taxon>Tritrichomonadidae</taxon>
        <taxon>Tritrichomonas</taxon>
    </lineage>
</organism>
<name>A0A1J4JJ48_9EUKA</name>
<feature type="signal peptide" evidence="1">
    <location>
        <begin position="1"/>
        <end position="16"/>
    </location>
</feature>
<proteinExistence type="predicted"/>
<accession>A0A1J4JJ48</accession>
<comment type="caution">
    <text evidence="2">The sequence shown here is derived from an EMBL/GenBank/DDBJ whole genome shotgun (WGS) entry which is preliminary data.</text>
</comment>
<evidence type="ECO:0000313" key="2">
    <source>
        <dbReference type="EMBL" id="OHS99190.1"/>
    </source>
</evidence>
<dbReference type="Proteomes" id="UP000179807">
    <property type="component" value="Unassembled WGS sequence"/>
</dbReference>
<dbReference type="RefSeq" id="XP_068352327.1">
    <property type="nucleotide sequence ID" value="XM_068509636.1"/>
</dbReference>
<keyword evidence="1" id="KW-0732">Signal</keyword>
<protein>
    <submittedName>
        <fullName evidence="2">Uncharacterized protein</fullName>
    </submittedName>
</protein>
<dbReference type="VEuPathDB" id="TrichDB:TRFO_34397"/>
<dbReference type="EMBL" id="MLAK01001018">
    <property type="protein sequence ID" value="OHS99190.1"/>
    <property type="molecule type" value="Genomic_DNA"/>
</dbReference>
<keyword evidence="3" id="KW-1185">Reference proteome</keyword>
<reference evidence="2" key="1">
    <citation type="submission" date="2016-10" db="EMBL/GenBank/DDBJ databases">
        <authorList>
            <person name="Benchimol M."/>
            <person name="Almeida L.G."/>
            <person name="Vasconcelos A.T."/>
            <person name="Perreira-Neves A."/>
            <person name="Rosa I.A."/>
            <person name="Tasca T."/>
            <person name="Bogo M.R."/>
            <person name="de Souza W."/>
        </authorList>
    </citation>
    <scope>NUCLEOTIDE SEQUENCE [LARGE SCALE GENOMIC DNA]</scope>
    <source>
        <strain evidence="2">K</strain>
    </source>
</reference>
<gene>
    <name evidence="2" type="ORF">TRFO_34397</name>
</gene>
<evidence type="ECO:0000313" key="3">
    <source>
        <dbReference type="Proteomes" id="UP000179807"/>
    </source>
</evidence>
<feature type="chain" id="PRO_5012475731" evidence="1">
    <location>
        <begin position="17"/>
        <end position="267"/>
    </location>
</feature>
<evidence type="ECO:0000256" key="1">
    <source>
        <dbReference type="SAM" id="SignalP"/>
    </source>
</evidence>
<sequence>MLSLIMFCFLISLALSHQFSDSKSIAQANYIPIPASQIGKNLIKNSIPNQKSYSSSGYMIDSSHSSNSVKIFHDKDFKEITNSGSYSGYKIDSSHATSNSAKIFHVKDIKEITNSGSYSGYKIDSSHATSNSAKVFQHQTQNSVPKTFNPIQHKFKVAMKYREMMNYKDNSHQEQQIKHIPHKFYDPVEHKDKFAPMLVNLLNEQTLFQHQKSNDALPVSKDVVEWVVDPIKFKVMVATEFRKKMAKEMNGNGKQIPSVSNRYHRVP</sequence>
<dbReference type="GeneID" id="94844340"/>
<dbReference type="AlphaFoldDB" id="A0A1J4JJ48"/>